<dbReference type="RefSeq" id="WP_120783759.1">
    <property type="nucleotide sequence ID" value="NZ_CP032626.1"/>
</dbReference>
<keyword evidence="2" id="KW-1185">Reference proteome</keyword>
<organism evidence="1 2">
    <name type="scientific">Apilactobacillus bombintestini</name>
    <dbReference type="NCBI Taxonomy" id="2419772"/>
    <lineage>
        <taxon>Bacteria</taxon>
        <taxon>Bacillati</taxon>
        <taxon>Bacillota</taxon>
        <taxon>Bacilli</taxon>
        <taxon>Lactobacillales</taxon>
        <taxon>Lactobacillaceae</taxon>
        <taxon>Apilactobacillus</taxon>
    </lineage>
</organism>
<dbReference type="EMBL" id="CP032626">
    <property type="protein sequence ID" value="AYF91985.1"/>
    <property type="molecule type" value="Genomic_DNA"/>
</dbReference>
<evidence type="ECO:0000313" key="1">
    <source>
        <dbReference type="EMBL" id="AYF91985.1"/>
    </source>
</evidence>
<reference evidence="1 2" key="1">
    <citation type="submission" date="2018-09" db="EMBL/GenBank/DDBJ databases">
        <title>Genome sequencing of strain BHWM-4.</title>
        <authorList>
            <person name="Heo J."/>
            <person name="Kim S.-J."/>
            <person name="Kwon S.-W."/>
        </authorList>
    </citation>
    <scope>NUCLEOTIDE SEQUENCE [LARGE SCALE GENOMIC DNA]</scope>
    <source>
        <strain evidence="1 2">BHWM-4</strain>
    </source>
</reference>
<accession>A0A387ARZ1</accession>
<proteinExistence type="predicted"/>
<dbReference type="OrthoDB" id="2296319at2"/>
<name>A0A387ARZ1_9LACO</name>
<sequence>MINKNAIDRYDGINYVDIGKLKMSDITHKYEHCEIKWHKLLMLVDISSKSKKFPTLVIEKENKFYLLKQTTTFLLNRHLRKEQFLHECRNHSIAKYLNVRQKQPFVTSCASFVPLTAKKKSRTHSWINVDLVSFEQLIGMHKKVLLNDCTGSLPLAVNTTINYLIGKLDDTRRMKEYTLHEFLVHRKDIERLMHQSHRSRDMTSQSPIAFDGELMDKIGREMAKMLLERDTDLDD</sequence>
<gene>
    <name evidence="1" type="ORF">D7I45_00020</name>
</gene>
<protein>
    <submittedName>
        <fullName evidence="1">Uncharacterized protein</fullName>
    </submittedName>
</protein>
<dbReference type="Proteomes" id="UP000272003">
    <property type="component" value="Chromosome"/>
</dbReference>
<dbReference type="AlphaFoldDB" id="A0A387ARZ1"/>
<evidence type="ECO:0000313" key="2">
    <source>
        <dbReference type="Proteomes" id="UP000272003"/>
    </source>
</evidence>
<dbReference type="KEGG" id="abom:D7I45_00020"/>